<dbReference type="STRING" id="661367.LLO_1742"/>
<feature type="repeat" description="ANK" evidence="3">
    <location>
        <begin position="304"/>
        <end position="336"/>
    </location>
</feature>
<name>D3HT77_LEGLN</name>
<gene>
    <name evidence="4" type="ordered locus">LLO_1742</name>
</gene>
<dbReference type="Pfam" id="PF18632">
    <property type="entry name" value="DUF5630"/>
    <property type="match status" value="1"/>
</dbReference>
<dbReference type="InterPro" id="IPR040808">
    <property type="entry name" value="DUF5630"/>
</dbReference>
<keyword evidence="2 3" id="KW-0040">ANK repeat</keyword>
<dbReference type="AlphaFoldDB" id="D3HT77"/>
<dbReference type="SUPFAM" id="SSF48403">
    <property type="entry name" value="Ankyrin repeat"/>
    <property type="match status" value="1"/>
</dbReference>
<dbReference type="EMBL" id="FN650140">
    <property type="protein sequence ID" value="CBJ12119.1"/>
    <property type="molecule type" value="Genomic_DNA"/>
</dbReference>
<sequence>MNSLQLEVILKNFSEAPNKKMCATLDLTLRSLSLTTLNDFCLQNETIRTLLGHPDFQYFWQEKMAGIKVKGLPDFKFKTTASLTPMEITLGYFNYLQSLRYPDEATKFIHQALSFHSFHALEAFSQELIINIDLNNEKICSLMRSTISFFEQEAAWHGTPAYLLVAKLYFRWALALTDIKNELVPMAYQMTLKNIELAKILEIESANDLNNAYFGLSLAKNNPFYLSSIEDIRAACIQQAGDYLEITDITKATHSTHLQKIFRMKTKMPNLAALPELHQAILNDLVHTLRAVFKQNELESKNSWGETALLFAIRHNKIDSIRCLLSLGADCTQTDSQGVSALRLALETEQLGIARLLLNEAPQLIEQQDIFLIAKKGPSKTLDALKKIPTENELKTLEQAFLKNNNQTIQKLLEKGLSPNIILSSGKTGLAQLFLTGNNEGIELLLKYGTSLSLQDAQGETIIFSLMNILSSKTKNSTIKYYFHSFITLGADINVQNNMGETLLIQAVKRDDIEAVSFLLQQDHVDLKKQTKEGLSALDYAKKLQYHSLISLLSIQKEKNVQQKQPDIYSAAYNIKTFWGLRTNSSPRNKDASCAIKTILIK</sequence>
<dbReference type="OrthoDB" id="5649157at2"/>
<dbReference type="PROSITE" id="PS50088">
    <property type="entry name" value="ANK_REPEAT"/>
    <property type="match status" value="1"/>
</dbReference>
<evidence type="ECO:0000313" key="5">
    <source>
        <dbReference type="Proteomes" id="UP000001060"/>
    </source>
</evidence>
<dbReference type="InterPro" id="IPR002110">
    <property type="entry name" value="Ankyrin_rpt"/>
</dbReference>
<dbReference type="InterPro" id="IPR036770">
    <property type="entry name" value="Ankyrin_rpt-contain_sf"/>
</dbReference>
<reference evidence="4 5" key="1">
    <citation type="journal article" date="2010" name="PLoS Genet.">
        <title>Analysis of the Legionella longbeachae genome and transcriptome uncovers unique strategies to cause Legionnaires' disease.</title>
        <authorList>
            <person name="Cazalet C."/>
            <person name="Gomez-Valero L."/>
            <person name="Rusniok C."/>
            <person name="Lomma M."/>
            <person name="Dervins-Ravault D."/>
            <person name="Newton H."/>
            <person name="Sansom F."/>
            <person name="Jarraud S."/>
            <person name="Zidane N."/>
            <person name="Ma L."/>
            <person name="Bouchier C."/>
            <person name="Etienne J."/>
            <person name="Hartland E."/>
            <person name="Buchrieser C."/>
        </authorList>
    </citation>
    <scope>NUCLEOTIDE SEQUENCE [LARGE SCALE GENOMIC DNA]</scope>
    <source>
        <strain evidence="4 5">NSW150</strain>
    </source>
</reference>
<dbReference type="RefSeq" id="WP_003637035.1">
    <property type="nucleotide sequence ID" value="NC_013861.1"/>
</dbReference>
<keyword evidence="1" id="KW-0677">Repeat</keyword>
<dbReference type="GeneID" id="40925962"/>
<dbReference type="HOGENOM" id="CLU_454860_0_0_6"/>
<dbReference type="Pfam" id="PF12796">
    <property type="entry name" value="Ank_2"/>
    <property type="match status" value="2"/>
</dbReference>
<dbReference type="Gene3D" id="1.25.40.20">
    <property type="entry name" value="Ankyrin repeat-containing domain"/>
    <property type="match status" value="2"/>
</dbReference>
<organism evidence="4 5">
    <name type="scientific">Legionella longbeachae serogroup 1 (strain NSW150)</name>
    <dbReference type="NCBI Taxonomy" id="661367"/>
    <lineage>
        <taxon>Bacteria</taxon>
        <taxon>Pseudomonadati</taxon>
        <taxon>Pseudomonadota</taxon>
        <taxon>Gammaproteobacteria</taxon>
        <taxon>Legionellales</taxon>
        <taxon>Legionellaceae</taxon>
        <taxon>Legionella</taxon>
    </lineage>
</organism>
<keyword evidence="5" id="KW-1185">Reference proteome</keyword>
<dbReference type="Proteomes" id="UP000001060">
    <property type="component" value="Chromosome"/>
</dbReference>
<evidence type="ECO:0000313" key="4">
    <source>
        <dbReference type="EMBL" id="CBJ12119.1"/>
    </source>
</evidence>
<protein>
    <submittedName>
        <fullName evidence="4">Ankyrin repeat protein</fullName>
    </submittedName>
</protein>
<dbReference type="eggNOG" id="COG0666">
    <property type="taxonomic scope" value="Bacteria"/>
</dbReference>
<evidence type="ECO:0000256" key="3">
    <source>
        <dbReference type="PROSITE-ProRule" id="PRU00023"/>
    </source>
</evidence>
<dbReference type="PANTHER" id="PTHR24171">
    <property type="entry name" value="ANKYRIN REPEAT DOMAIN-CONTAINING PROTEIN 39-RELATED"/>
    <property type="match status" value="1"/>
</dbReference>
<dbReference type="SMART" id="SM00248">
    <property type="entry name" value="ANK"/>
    <property type="match status" value="5"/>
</dbReference>
<evidence type="ECO:0000256" key="1">
    <source>
        <dbReference type="ARBA" id="ARBA00022737"/>
    </source>
</evidence>
<evidence type="ECO:0000256" key="2">
    <source>
        <dbReference type="ARBA" id="ARBA00023043"/>
    </source>
</evidence>
<dbReference type="KEGG" id="llo:LLO_1742"/>
<proteinExistence type="predicted"/>
<accession>D3HT77</accession>